<feature type="region of interest" description="Disordered" evidence="1">
    <location>
        <begin position="89"/>
        <end position="118"/>
    </location>
</feature>
<evidence type="ECO:0000313" key="3">
    <source>
        <dbReference type="Proteomes" id="UP000310200"/>
    </source>
</evidence>
<feature type="compositionally biased region" description="Basic residues" evidence="1">
    <location>
        <begin position="105"/>
        <end position="118"/>
    </location>
</feature>
<accession>A0A4S2KL38</accession>
<evidence type="ECO:0000256" key="1">
    <source>
        <dbReference type="SAM" id="MobiDB-lite"/>
    </source>
</evidence>
<reference evidence="2 3" key="1">
    <citation type="journal article" date="2019" name="Philos. Trans. R. Soc. Lond., B, Biol. Sci.">
        <title>Ant behaviour and brain gene expression of defending hosts depend on the ecological success of the intruding social parasite.</title>
        <authorList>
            <person name="Kaur R."/>
            <person name="Stoldt M."/>
            <person name="Jongepier E."/>
            <person name="Feldmeyer B."/>
            <person name="Menzel F."/>
            <person name="Bornberg-Bauer E."/>
            <person name="Foitzik S."/>
        </authorList>
    </citation>
    <scope>NUCLEOTIDE SEQUENCE [LARGE SCALE GENOMIC DNA]</scope>
    <source>
        <tissue evidence="2">Whole body</tissue>
    </source>
</reference>
<organism evidence="2 3">
    <name type="scientific">Temnothorax longispinosus</name>
    <dbReference type="NCBI Taxonomy" id="300112"/>
    <lineage>
        <taxon>Eukaryota</taxon>
        <taxon>Metazoa</taxon>
        <taxon>Ecdysozoa</taxon>
        <taxon>Arthropoda</taxon>
        <taxon>Hexapoda</taxon>
        <taxon>Insecta</taxon>
        <taxon>Pterygota</taxon>
        <taxon>Neoptera</taxon>
        <taxon>Endopterygota</taxon>
        <taxon>Hymenoptera</taxon>
        <taxon>Apocrita</taxon>
        <taxon>Aculeata</taxon>
        <taxon>Formicoidea</taxon>
        <taxon>Formicidae</taxon>
        <taxon>Myrmicinae</taxon>
        <taxon>Temnothorax</taxon>
    </lineage>
</organism>
<dbReference type="AlphaFoldDB" id="A0A4S2KL38"/>
<name>A0A4S2KL38_9HYME</name>
<comment type="caution">
    <text evidence="2">The sequence shown here is derived from an EMBL/GenBank/DDBJ whole genome shotgun (WGS) entry which is preliminary data.</text>
</comment>
<dbReference type="Proteomes" id="UP000310200">
    <property type="component" value="Unassembled WGS sequence"/>
</dbReference>
<proteinExistence type="predicted"/>
<keyword evidence="3" id="KW-1185">Reference proteome</keyword>
<gene>
    <name evidence="2" type="ORF">DBV15_07176</name>
</gene>
<dbReference type="EMBL" id="QBLH01002070">
    <property type="protein sequence ID" value="TGZ49936.1"/>
    <property type="molecule type" value="Genomic_DNA"/>
</dbReference>
<sequence>MSERARQKNPPILFLILSKEDTSTNAFPLRLGPTLPIGSFRQNEPLVFCHYPLEVVIFGSLRPPSSEVAASDFRAPRYSSHEFPSRKDVEIRITSTSKERERSRNRVRTVWRGTKKTR</sequence>
<evidence type="ECO:0000313" key="2">
    <source>
        <dbReference type="EMBL" id="TGZ49936.1"/>
    </source>
</evidence>
<feature type="compositionally biased region" description="Basic and acidic residues" evidence="1">
    <location>
        <begin position="89"/>
        <end position="104"/>
    </location>
</feature>
<protein>
    <submittedName>
        <fullName evidence="2">Uncharacterized protein</fullName>
    </submittedName>
</protein>